<evidence type="ECO:0000256" key="2">
    <source>
        <dbReference type="ARBA" id="ARBA00022692"/>
    </source>
</evidence>
<dbReference type="InterPro" id="IPR027417">
    <property type="entry name" value="P-loop_NTPase"/>
</dbReference>
<comment type="subcellular location">
    <subcellularLocation>
        <location evidence="1">Cell membrane</location>
        <topology evidence="1">Multi-pass membrane protein</topology>
    </subcellularLocation>
</comment>
<keyword evidence="5 7" id="KW-1133">Transmembrane helix</keyword>
<feature type="transmembrane region" description="Helical" evidence="7">
    <location>
        <begin position="53"/>
        <end position="73"/>
    </location>
</feature>
<gene>
    <name evidence="10" type="ORF">PBF_23233</name>
</gene>
<dbReference type="GO" id="GO:0005886">
    <property type="term" value="C:plasma membrane"/>
    <property type="evidence" value="ECO:0007669"/>
    <property type="project" value="UniProtKB-SubCell"/>
</dbReference>
<dbReference type="PATRIC" id="fig|1307436.3.peg.4951"/>
<dbReference type="InterPro" id="IPR017871">
    <property type="entry name" value="ABC_transporter-like_CS"/>
</dbReference>
<dbReference type="PANTHER" id="PTHR43394:SF1">
    <property type="entry name" value="ATP-BINDING CASSETTE SUB-FAMILY B MEMBER 10, MITOCHONDRIAL"/>
    <property type="match status" value="1"/>
</dbReference>
<dbReference type="OrthoDB" id="9770415at2"/>
<reference evidence="10 11" key="2">
    <citation type="journal article" date="2016" name="Sci. Rep.">
        <title>A novel serine protease, Sep1, from Bacillus firmus DS-1 has nematicidal activity and degrades multiple intestinal-associated nematode proteins.</title>
        <authorList>
            <person name="Geng C."/>
            <person name="Nie X."/>
            <person name="Tang Z."/>
            <person name="Zhang Y."/>
            <person name="Lin J."/>
            <person name="Sun M."/>
            <person name="Peng D."/>
        </authorList>
    </citation>
    <scope>NUCLEOTIDE SEQUENCE [LARGE SCALE GENOMIC DNA]</scope>
    <source>
        <strain evidence="10 11">DS1</strain>
    </source>
</reference>
<dbReference type="CDD" id="cd03228">
    <property type="entry name" value="ABCC_MRP_Like"/>
    <property type="match status" value="1"/>
</dbReference>
<reference evidence="11" key="1">
    <citation type="submission" date="2013-03" db="EMBL/GenBank/DDBJ databases">
        <title>Draft genome sequence of Bacillus firmus DS1.</title>
        <authorList>
            <person name="Peng D."/>
            <person name="Zhu L."/>
            <person name="Sun M."/>
        </authorList>
    </citation>
    <scope>NUCLEOTIDE SEQUENCE [LARGE SCALE GENOMIC DNA]</scope>
    <source>
        <strain evidence="11">DS1</strain>
    </source>
</reference>
<name>W7L9Z7_CYTFI</name>
<comment type="caution">
    <text evidence="10">The sequence shown here is derived from an EMBL/GenBank/DDBJ whole genome shotgun (WGS) entry which is preliminary data.</text>
</comment>
<dbReference type="GO" id="GO:0015421">
    <property type="term" value="F:ABC-type oligopeptide transporter activity"/>
    <property type="evidence" value="ECO:0007669"/>
    <property type="project" value="TreeGrafter"/>
</dbReference>
<protein>
    <submittedName>
        <fullName evidence="10">Bacteriocin/lantibiotic ABC transporter</fullName>
    </submittedName>
</protein>
<evidence type="ECO:0000259" key="9">
    <source>
        <dbReference type="PROSITE" id="PS50929"/>
    </source>
</evidence>
<keyword evidence="2 7" id="KW-0812">Transmembrane</keyword>
<keyword evidence="4" id="KW-0067">ATP-binding</keyword>
<evidence type="ECO:0000256" key="6">
    <source>
        <dbReference type="ARBA" id="ARBA00023136"/>
    </source>
</evidence>
<evidence type="ECO:0000313" key="11">
    <source>
        <dbReference type="Proteomes" id="UP000019270"/>
    </source>
</evidence>
<keyword evidence="6 7" id="KW-0472">Membrane</keyword>
<evidence type="ECO:0000256" key="3">
    <source>
        <dbReference type="ARBA" id="ARBA00022741"/>
    </source>
</evidence>
<evidence type="ECO:0000256" key="4">
    <source>
        <dbReference type="ARBA" id="ARBA00022840"/>
    </source>
</evidence>
<dbReference type="InterPro" id="IPR003439">
    <property type="entry name" value="ABC_transporter-like_ATP-bd"/>
</dbReference>
<dbReference type="SUPFAM" id="SSF52540">
    <property type="entry name" value="P-loop containing nucleoside triphosphate hydrolases"/>
    <property type="match status" value="1"/>
</dbReference>
<feature type="transmembrane region" description="Helical" evidence="7">
    <location>
        <begin position="245"/>
        <end position="263"/>
    </location>
</feature>
<evidence type="ECO:0000259" key="8">
    <source>
        <dbReference type="PROSITE" id="PS50893"/>
    </source>
</evidence>
<dbReference type="GO" id="GO:0016887">
    <property type="term" value="F:ATP hydrolysis activity"/>
    <property type="evidence" value="ECO:0007669"/>
    <property type="project" value="InterPro"/>
</dbReference>
<dbReference type="InterPro" id="IPR011527">
    <property type="entry name" value="ABC1_TM_dom"/>
</dbReference>
<dbReference type="Gene3D" id="3.40.50.300">
    <property type="entry name" value="P-loop containing nucleotide triphosphate hydrolases"/>
    <property type="match status" value="1"/>
</dbReference>
<accession>W7L9Z7</accession>
<feature type="domain" description="ABC transporter" evidence="8">
    <location>
        <begin position="333"/>
        <end position="559"/>
    </location>
</feature>
<dbReference type="Pfam" id="PF00664">
    <property type="entry name" value="ABC_membrane"/>
    <property type="match status" value="1"/>
</dbReference>
<dbReference type="PANTHER" id="PTHR43394">
    <property type="entry name" value="ATP-DEPENDENT PERMEASE MDL1, MITOCHONDRIAL"/>
    <property type="match status" value="1"/>
</dbReference>
<feature type="transmembrane region" description="Helical" evidence="7">
    <location>
        <begin position="131"/>
        <end position="150"/>
    </location>
</feature>
<dbReference type="RefSeq" id="WP_035333144.1">
    <property type="nucleotide sequence ID" value="NZ_APVL01000034.1"/>
</dbReference>
<dbReference type="Pfam" id="PF00005">
    <property type="entry name" value="ABC_tran"/>
    <property type="match status" value="1"/>
</dbReference>
<evidence type="ECO:0000256" key="7">
    <source>
        <dbReference type="SAM" id="Phobius"/>
    </source>
</evidence>
<dbReference type="PROSITE" id="PS50893">
    <property type="entry name" value="ABC_TRANSPORTER_2"/>
    <property type="match status" value="1"/>
</dbReference>
<evidence type="ECO:0000313" key="10">
    <source>
        <dbReference type="EMBL" id="EWG08614.1"/>
    </source>
</evidence>
<dbReference type="InterPro" id="IPR003593">
    <property type="entry name" value="AAA+_ATPase"/>
</dbReference>
<dbReference type="SMART" id="SM00382">
    <property type="entry name" value="AAA"/>
    <property type="match status" value="1"/>
</dbReference>
<proteinExistence type="predicted"/>
<dbReference type="InterPro" id="IPR039421">
    <property type="entry name" value="Type_1_exporter"/>
</dbReference>
<sequence length="564" mass="64183">MNKGILAPLKKYIGMFSATILITLVIVLLQAYFPYINKIIVDDIVTNKNYSLINSVIISIIIVALFMCILDVIKRWLITNMAENIQKNLKEELLSHLRKKPFEYQVKKSDGYLVSYFQSDITLIALIYRDIFPITIQIFFQIFISLTIIISVNVKILLMGILIICLNVIITKSFSHKIKDFSTRYQHENAEVHRFLTDTLKGSKEILNSNAEEWEKTKNRNVLKKPISTSLALTKISALSLNINLFIYWLSFAMITYFGLGLVRKGEMSIGVLIATTTYFMSLLSPVLLLFEMNIEYKKALGGWKRVRELISQKERPEKNKTINESLKEISSCNVLDVSYAHSGLTKKLLNNINFSAARGELTLIKGVSGEGKSTLVQLVAGFVSPTVGKIFLDDLLIDDIPDTELRKHMKVMFQDPDFFVGTIADNLTFNKENITEEEIHHILSCLNCEFIYQYSDGIHSILDENIRLSGGQKKRLALARTILSKSQVLILDEPTSGLDMENEQNILNYLSEIKEQRIIIIISHSSLAENYADRKYELNHGKLEFQTLGGDSLARSNLSKPRD</sequence>
<dbReference type="EMBL" id="APVL01000034">
    <property type="protein sequence ID" value="EWG08614.1"/>
    <property type="molecule type" value="Genomic_DNA"/>
</dbReference>
<keyword evidence="3" id="KW-0547">Nucleotide-binding</keyword>
<organism evidence="10 11">
    <name type="scientific">Cytobacillus firmus DS1</name>
    <dbReference type="NCBI Taxonomy" id="1307436"/>
    <lineage>
        <taxon>Bacteria</taxon>
        <taxon>Bacillati</taxon>
        <taxon>Bacillota</taxon>
        <taxon>Bacilli</taxon>
        <taxon>Bacillales</taxon>
        <taxon>Bacillaceae</taxon>
        <taxon>Cytobacillus</taxon>
    </lineage>
</organism>
<dbReference type="Proteomes" id="UP000019270">
    <property type="component" value="Unassembled WGS sequence"/>
</dbReference>
<feature type="transmembrane region" description="Helical" evidence="7">
    <location>
        <begin position="269"/>
        <end position="291"/>
    </location>
</feature>
<dbReference type="PROSITE" id="PS00211">
    <property type="entry name" value="ABC_TRANSPORTER_1"/>
    <property type="match status" value="1"/>
</dbReference>
<evidence type="ECO:0000256" key="5">
    <source>
        <dbReference type="ARBA" id="ARBA00022989"/>
    </source>
</evidence>
<dbReference type="SUPFAM" id="SSF90123">
    <property type="entry name" value="ABC transporter transmembrane region"/>
    <property type="match status" value="1"/>
</dbReference>
<feature type="transmembrane region" description="Helical" evidence="7">
    <location>
        <begin position="12"/>
        <end position="33"/>
    </location>
</feature>
<dbReference type="Gene3D" id="1.20.1560.10">
    <property type="entry name" value="ABC transporter type 1, transmembrane domain"/>
    <property type="match status" value="1"/>
</dbReference>
<dbReference type="GO" id="GO:0005524">
    <property type="term" value="F:ATP binding"/>
    <property type="evidence" value="ECO:0007669"/>
    <property type="project" value="UniProtKB-KW"/>
</dbReference>
<dbReference type="CDD" id="cd07346">
    <property type="entry name" value="ABC_6TM_exporters"/>
    <property type="match status" value="1"/>
</dbReference>
<dbReference type="InterPro" id="IPR036640">
    <property type="entry name" value="ABC1_TM_sf"/>
</dbReference>
<dbReference type="PROSITE" id="PS50929">
    <property type="entry name" value="ABC_TM1F"/>
    <property type="match status" value="1"/>
</dbReference>
<feature type="domain" description="ABC transmembrane type-1" evidence="9">
    <location>
        <begin position="18"/>
        <end position="299"/>
    </location>
</feature>
<evidence type="ECO:0000256" key="1">
    <source>
        <dbReference type="ARBA" id="ARBA00004651"/>
    </source>
</evidence>
<dbReference type="eggNOG" id="COG2274">
    <property type="taxonomic scope" value="Bacteria"/>
</dbReference>
<feature type="transmembrane region" description="Helical" evidence="7">
    <location>
        <begin position="156"/>
        <end position="174"/>
    </location>
</feature>
<dbReference type="AlphaFoldDB" id="W7L9Z7"/>